<accession>A0A073K4B8</accession>
<comment type="caution">
    <text evidence="5">The sequence shown here is derived from an EMBL/GenBank/DDBJ whole genome shotgun (WGS) entry which is preliminary data.</text>
</comment>
<dbReference type="InterPro" id="IPR027417">
    <property type="entry name" value="P-loop_NTPase"/>
</dbReference>
<dbReference type="InterPro" id="IPR017871">
    <property type="entry name" value="ABC_transporter-like_CS"/>
</dbReference>
<dbReference type="STRING" id="574376.BAMA_00800"/>
<evidence type="ECO:0000313" key="5">
    <source>
        <dbReference type="EMBL" id="KEK21340.1"/>
    </source>
</evidence>
<name>A0A073K4B8_9BACI</name>
<keyword evidence="2 5" id="KW-0067">ATP-binding</keyword>
<dbReference type="InterPro" id="IPR003439">
    <property type="entry name" value="ABC_transporter-like_ATP-bd"/>
</dbReference>
<dbReference type="RefSeq" id="WP_034635086.1">
    <property type="nucleotide sequence ID" value="NZ_CBCSJC010000002.1"/>
</dbReference>
<dbReference type="EMBL" id="JOTN01000001">
    <property type="protein sequence ID" value="KEK21340.1"/>
    <property type="molecule type" value="Genomic_DNA"/>
</dbReference>
<dbReference type="NCBIfam" id="NF000355">
    <property type="entry name" value="ribo_prot_ABC_F"/>
    <property type="match status" value="1"/>
</dbReference>
<evidence type="ECO:0000256" key="3">
    <source>
        <dbReference type="SAM" id="Coils"/>
    </source>
</evidence>
<reference evidence="5 6" key="1">
    <citation type="submission" date="2014-06" db="EMBL/GenBank/DDBJ databases">
        <title>Draft genome sequence of Bacillus manliponensis JCM 15802 (MCCC 1A00708).</title>
        <authorList>
            <person name="Lai Q."/>
            <person name="Liu Y."/>
            <person name="Shao Z."/>
        </authorList>
    </citation>
    <scope>NUCLEOTIDE SEQUENCE [LARGE SCALE GENOMIC DNA]</scope>
    <source>
        <strain evidence="5 6">JCM 15802</strain>
    </source>
</reference>
<feature type="coiled-coil region" evidence="3">
    <location>
        <begin position="189"/>
        <end position="216"/>
    </location>
</feature>
<dbReference type="Pfam" id="PF12848">
    <property type="entry name" value="ABC_tran_Xtn"/>
    <property type="match status" value="1"/>
</dbReference>
<dbReference type="AlphaFoldDB" id="A0A073K4B8"/>
<dbReference type="InterPro" id="IPR003593">
    <property type="entry name" value="AAA+_ATPase"/>
</dbReference>
<dbReference type="Proteomes" id="UP000027822">
    <property type="component" value="Unassembled WGS sequence"/>
</dbReference>
<dbReference type="CDD" id="cd03221">
    <property type="entry name" value="ABCF_EF-3"/>
    <property type="match status" value="2"/>
</dbReference>
<dbReference type="SUPFAM" id="SSF52540">
    <property type="entry name" value="P-loop containing nucleoside triphosphate hydrolases"/>
    <property type="match status" value="2"/>
</dbReference>
<feature type="domain" description="ABC transporter" evidence="4">
    <location>
        <begin position="4"/>
        <end position="193"/>
    </location>
</feature>
<dbReference type="OrthoDB" id="9760950at2"/>
<evidence type="ECO:0000259" key="4">
    <source>
        <dbReference type="PROSITE" id="PS50893"/>
    </source>
</evidence>
<dbReference type="Pfam" id="PF00005">
    <property type="entry name" value="ABC_tran"/>
    <property type="match status" value="2"/>
</dbReference>
<dbReference type="PANTHER" id="PTHR42855:SF2">
    <property type="entry name" value="DRUG RESISTANCE ABC TRANSPORTER,ATP-BINDING PROTEIN"/>
    <property type="match status" value="1"/>
</dbReference>
<keyword evidence="3" id="KW-0175">Coiled coil</keyword>
<dbReference type="InterPro" id="IPR032781">
    <property type="entry name" value="ABC_tran_Xtn"/>
</dbReference>
<dbReference type="GO" id="GO:0016887">
    <property type="term" value="F:ATP hydrolysis activity"/>
    <property type="evidence" value="ECO:0007669"/>
    <property type="project" value="InterPro"/>
</dbReference>
<dbReference type="InterPro" id="IPR051309">
    <property type="entry name" value="ABCF_ATPase"/>
</dbReference>
<evidence type="ECO:0000313" key="6">
    <source>
        <dbReference type="Proteomes" id="UP000027822"/>
    </source>
</evidence>
<dbReference type="GO" id="GO:0005524">
    <property type="term" value="F:ATP binding"/>
    <property type="evidence" value="ECO:0007669"/>
    <property type="project" value="UniProtKB-KW"/>
</dbReference>
<keyword evidence="6" id="KW-1185">Reference proteome</keyword>
<evidence type="ECO:0000256" key="1">
    <source>
        <dbReference type="ARBA" id="ARBA00022741"/>
    </source>
</evidence>
<dbReference type="PROSITE" id="PS50893">
    <property type="entry name" value="ABC_TRANSPORTER_2"/>
    <property type="match status" value="2"/>
</dbReference>
<gene>
    <name evidence="5" type="ORF">BAMA_00800</name>
</gene>
<dbReference type="Gene3D" id="3.40.50.300">
    <property type="entry name" value="P-loop containing nucleotide triphosphate hydrolases"/>
    <property type="match status" value="3"/>
</dbReference>
<proteinExistence type="predicted"/>
<sequence length="544" mass="61659">MNILHAQNIEKSFGDRTVFTLPSLEIYENDRIGIVGVNGAGKSTLLQILSKELEPDCGTVTHYGSAAIIPQLGEQETEGASSFAKGTWNVNHVGNVMSGGEHMRLKIAAALEQDASILFADEPTSHLDLHGREQLEKSLQSYKGAIVLISHDRTLLDSICTKIIEIEDGTIHEYKGNYSHYRAQKERARIEQQGEYEKYISERKRLEQSIMKRKQQASGMMSIPSRFGSAESKFFKMAAANSQGKVMKAAKTLETRLEKLEKKEKPKEIVGSKFDVQYHAPIHSKYALHFHKTTNKMGKRTLFQHITGSITPGSKLAIIGKNGSGKTTLFRMILENERGIQLSKSCKIGYFEQTLSILQTEKTIIENIMEETNYSEAFVRTVLARLLFRREDVHKHVSVLSGGERMKVALAKIFLGDYNMLLLDEPTNYLDILAQEELEDMLAEYPGTVLFVSHDRTFIRNVADHILHIDEDAPRVFHGNYEQYTTKTEKTSVNPAEQELMRLQTRLTEVIGRLSMPSKNDNAALLEQEYERLLQEIRTYQQSI</sequence>
<evidence type="ECO:0000256" key="2">
    <source>
        <dbReference type="ARBA" id="ARBA00022840"/>
    </source>
</evidence>
<keyword evidence="1" id="KW-0547">Nucleotide-binding</keyword>
<feature type="coiled-coil region" evidence="3">
    <location>
        <begin position="516"/>
        <end position="543"/>
    </location>
</feature>
<dbReference type="PROSITE" id="PS00211">
    <property type="entry name" value="ABC_TRANSPORTER_1"/>
    <property type="match status" value="1"/>
</dbReference>
<feature type="domain" description="ABC transporter" evidence="4">
    <location>
        <begin position="288"/>
        <end position="496"/>
    </location>
</feature>
<protein>
    <submittedName>
        <fullName evidence="5">ABC transporter ATP-binding protein</fullName>
    </submittedName>
</protein>
<organism evidence="5 6">
    <name type="scientific">Bacillus manliponensis</name>
    <dbReference type="NCBI Taxonomy" id="574376"/>
    <lineage>
        <taxon>Bacteria</taxon>
        <taxon>Bacillati</taxon>
        <taxon>Bacillota</taxon>
        <taxon>Bacilli</taxon>
        <taxon>Bacillales</taxon>
        <taxon>Bacillaceae</taxon>
        <taxon>Bacillus</taxon>
        <taxon>Bacillus cereus group</taxon>
    </lineage>
</organism>
<dbReference type="SMART" id="SM00382">
    <property type="entry name" value="AAA"/>
    <property type="match status" value="2"/>
</dbReference>
<dbReference type="eggNOG" id="COG0488">
    <property type="taxonomic scope" value="Bacteria"/>
</dbReference>
<dbReference type="PANTHER" id="PTHR42855">
    <property type="entry name" value="ABC TRANSPORTER ATP-BINDING SUBUNIT"/>
    <property type="match status" value="1"/>
</dbReference>